<evidence type="ECO:0000256" key="11">
    <source>
        <dbReference type="ARBA" id="ARBA00066468"/>
    </source>
</evidence>
<dbReference type="NCBIfam" id="NF011397">
    <property type="entry name" value="PRK14822.1"/>
    <property type="match status" value="1"/>
</dbReference>
<evidence type="ECO:0000256" key="16">
    <source>
        <dbReference type="ARBA" id="ARBA00083635"/>
    </source>
</evidence>
<name>A0A5J4L419_9ZZZZ</name>
<accession>A0A5J4L419</accession>
<gene>
    <name evidence="17" type="ORF">A45J_1339</name>
</gene>
<comment type="catalytic activity">
    <reaction evidence="10">
        <text>XTP + H2O = XMP + diphosphate + H(+)</text>
        <dbReference type="Rhea" id="RHEA:28610"/>
        <dbReference type="ChEBI" id="CHEBI:15377"/>
        <dbReference type="ChEBI" id="CHEBI:15378"/>
        <dbReference type="ChEBI" id="CHEBI:33019"/>
        <dbReference type="ChEBI" id="CHEBI:57464"/>
        <dbReference type="ChEBI" id="CHEBI:61314"/>
        <dbReference type="EC" id="3.6.1.66"/>
    </reaction>
</comment>
<evidence type="ECO:0000256" key="8">
    <source>
        <dbReference type="ARBA" id="ARBA00023080"/>
    </source>
</evidence>
<comment type="subunit">
    <text evidence="3">Homodimer.</text>
</comment>
<organism evidence="17">
    <name type="scientific">hot springs metagenome</name>
    <dbReference type="NCBI Taxonomy" id="433727"/>
    <lineage>
        <taxon>unclassified sequences</taxon>
        <taxon>metagenomes</taxon>
        <taxon>ecological metagenomes</taxon>
    </lineage>
</organism>
<evidence type="ECO:0000256" key="13">
    <source>
        <dbReference type="ARBA" id="ARBA00075987"/>
    </source>
</evidence>
<dbReference type="GO" id="GO:0009117">
    <property type="term" value="P:nucleotide metabolic process"/>
    <property type="evidence" value="ECO:0007669"/>
    <property type="project" value="UniProtKB-KW"/>
</dbReference>
<dbReference type="GO" id="GO:0009146">
    <property type="term" value="P:purine nucleoside triphosphate catabolic process"/>
    <property type="evidence" value="ECO:0007669"/>
    <property type="project" value="UniProtKB-ARBA"/>
</dbReference>
<evidence type="ECO:0000256" key="7">
    <source>
        <dbReference type="ARBA" id="ARBA00022842"/>
    </source>
</evidence>
<dbReference type="EMBL" id="BLAB01000001">
    <property type="protein sequence ID" value="GER93591.1"/>
    <property type="molecule type" value="Genomic_DNA"/>
</dbReference>
<comment type="similarity">
    <text evidence="2">Belongs to the HAM1 NTPase family.</text>
</comment>
<dbReference type="GO" id="GO:0005829">
    <property type="term" value="C:cytosol"/>
    <property type="evidence" value="ECO:0007669"/>
    <property type="project" value="TreeGrafter"/>
</dbReference>
<dbReference type="GO" id="GO:0017111">
    <property type="term" value="F:ribonucleoside triphosphate phosphatase activity"/>
    <property type="evidence" value="ECO:0007669"/>
    <property type="project" value="InterPro"/>
</dbReference>
<dbReference type="HAMAP" id="MF_01405">
    <property type="entry name" value="Non_canon_purine_NTPase"/>
    <property type="match status" value="1"/>
</dbReference>
<dbReference type="GO" id="GO:0035870">
    <property type="term" value="F:dITP diphosphatase activity"/>
    <property type="evidence" value="ECO:0007669"/>
    <property type="project" value="UniProtKB-ARBA"/>
</dbReference>
<evidence type="ECO:0000256" key="3">
    <source>
        <dbReference type="ARBA" id="ARBA00011738"/>
    </source>
</evidence>
<evidence type="ECO:0000313" key="17">
    <source>
        <dbReference type="EMBL" id="GER93591.1"/>
    </source>
</evidence>
<dbReference type="GO" id="GO:0000166">
    <property type="term" value="F:nucleotide binding"/>
    <property type="evidence" value="ECO:0007669"/>
    <property type="project" value="UniProtKB-KW"/>
</dbReference>
<comment type="cofactor">
    <cofactor evidence="1">
        <name>Mg(2+)</name>
        <dbReference type="ChEBI" id="CHEBI:18420"/>
    </cofactor>
</comment>
<dbReference type="InterPro" id="IPR029001">
    <property type="entry name" value="ITPase-like_fam"/>
</dbReference>
<dbReference type="GO" id="GO:0036222">
    <property type="term" value="F:XTP diphosphatase activity"/>
    <property type="evidence" value="ECO:0007669"/>
    <property type="project" value="UniProtKB-ARBA"/>
</dbReference>
<dbReference type="Pfam" id="PF01725">
    <property type="entry name" value="Ham1p_like"/>
    <property type="match status" value="1"/>
</dbReference>
<keyword evidence="5" id="KW-0547">Nucleotide-binding</keyword>
<dbReference type="GO" id="GO:0036220">
    <property type="term" value="F:ITP diphosphatase activity"/>
    <property type="evidence" value="ECO:0007669"/>
    <property type="project" value="UniProtKB-EC"/>
</dbReference>
<sequence length="203" mass="22763">MDIVLATRNKKKVEEIRRILEGMNINILTMDDFPTCPEVEEDADTFEGNAVKKALLVAMCTNKIAVADDSGLEVYALNGDPGVRSARYAGEGADDIANIRKLLEEMKDVPDENRGARFVCCIAVAYPDGRTETFFGFAEGRISREPKGRIGFGYDPVFYPVGYNETFAEMPPEEKDALSHRGKAISMLKEYIMKIHYSEYKEI</sequence>
<evidence type="ECO:0000256" key="9">
    <source>
        <dbReference type="ARBA" id="ARBA00051875"/>
    </source>
</evidence>
<dbReference type="InterPro" id="IPR002637">
    <property type="entry name" value="RdgB/HAM1"/>
</dbReference>
<evidence type="ECO:0000256" key="10">
    <source>
        <dbReference type="ARBA" id="ARBA00052017"/>
    </source>
</evidence>
<keyword evidence="7" id="KW-0460">Magnesium</keyword>
<comment type="caution">
    <text evidence="17">The sequence shown here is derived from an EMBL/GenBank/DDBJ whole genome shotgun (WGS) entry which is preliminary data.</text>
</comment>
<dbReference type="FunFam" id="3.90.950.10:FF:000001">
    <property type="entry name" value="dITP/XTP pyrophosphatase"/>
    <property type="match status" value="1"/>
</dbReference>
<evidence type="ECO:0000256" key="5">
    <source>
        <dbReference type="ARBA" id="ARBA00022741"/>
    </source>
</evidence>
<keyword evidence="8" id="KW-0546">Nucleotide metabolism</keyword>
<dbReference type="PANTHER" id="PTHR11067">
    <property type="entry name" value="INOSINE TRIPHOSPHATE PYROPHOSPHATASE/HAM1 PROTEIN"/>
    <property type="match status" value="1"/>
</dbReference>
<evidence type="ECO:0000256" key="2">
    <source>
        <dbReference type="ARBA" id="ARBA00008023"/>
    </source>
</evidence>
<evidence type="ECO:0000256" key="6">
    <source>
        <dbReference type="ARBA" id="ARBA00022801"/>
    </source>
</evidence>
<dbReference type="GO" id="GO:0046872">
    <property type="term" value="F:metal ion binding"/>
    <property type="evidence" value="ECO:0007669"/>
    <property type="project" value="UniProtKB-KW"/>
</dbReference>
<reference evidence="17" key="1">
    <citation type="submission" date="2019-10" db="EMBL/GenBank/DDBJ databases">
        <title>Metagenomic sequencing of thiosulfate-disproportionating enrichment culture.</title>
        <authorList>
            <person name="Umezawa K."/>
            <person name="Kojima H."/>
            <person name="Fukui M."/>
        </authorList>
    </citation>
    <scope>NUCLEOTIDE SEQUENCE</scope>
    <source>
        <strain evidence="17">45J</strain>
    </source>
</reference>
<evidence type="ECO:0000256" key="4">
    <source>
        <dbReference type="ARBA" id="ARBA00022723"/>
    </source>
</evidence>
<dbReference type="NCBIfam" id="TIGR00042">
    <property type="entry name" value="RdgB/HAM1 family non-canonical purine NTP pyrophosphatase"/>
    <property type="match status" value="1"/>
</dbReference>
<dbReference type="EC" id="3.6.1.66" evidence="11"/>
<dbReference type="PANTHER" id="PTHR11067:SF9">
    <property type="entry name" value="INOSINE TRIPHOSPHATE PYROPHOSPHATASE"/>
    <property type="match status" value="1"/>
</dbReference>
<evidence type="ECO:0000256" key="12">
    <source>
        <dbReference type="ARBA" id="ARBA00071289"/>
    </source>
</evidence>
<keyword evidence="6" id="KW-0378">Hydrolase</keyword>
<protein>
    <recommendedName>
        <fullName evidence="12">dITP/XTP pyrophosphatase</fullName>
        <ecNumber evidence="11">3.6.1.66</ecNumber>
    </recommendedName>
    <alternativeName>
        <fullName evidence="13">Non-canonical purine NTP pyrophosphatase</fullName>
    </alternativeName>
    <alternativeName>
        <fullName evidence="14">Non-standard purine NTP pyrophosphatase</fullName>
    </alternativeName>
    <alternativeName>
        <fullName evidence="16">Nucleoside-triphosphate diphosphatase</fullName>
    </alternativeName>
    <alternativeName>
        <fullName evidence="15">Nucleoside-triphosphate pyrophosphatase</fullName>
    </alternativeName>
</protein>
<dbReference type="InterPro" id="IPR020922">
    <property type="entry name" value="dITP/XTP_pyrophosphatase"/>
</dbReference>
<proteinExistence type="inferred from homology"/>
<evidence type="ECO:0000256" key="15">
    <source>
        <dbReference type="ARBA" id="ARBA00083186"/>
    </source>
</evidence>
<dbReference type="CDD" id="cd00515">
    <property type="entry name" value="HAM1"/>
    <property type="match status" value="1"/>
</dbReference>
<comment type="catalytic activity">
    <reaction evidence="9">
        <text>dITP + H2O = dIMP + diphosphate + H(+)</text>
        <dbReference type="Rhea" id="RHEA:28342"/>
        <dbReference type="ChEBI" id="CHEBI:15377"/>
        <dbReference type="ChEBI" id="CHEBI:15378"/>
        <dbReference type="ChEBI" id="CHEBI:33019"/>
        <dbReference type="ChEBI" id="CHEBI:61194"/>
        <dbReference type="ChEBI" id="CHEBI:61382"/>
        <dbReference type="EC" id="3.6.1.66"/>
    </reaction>
</comment>
<dbReference type="AlphaFoldDB" id="A0A5J4L419"/>
<dbReference type="SUPFAM" id="SSF52972">
    <property type="entry name" value="ITPase-like"/>
    <property type="match status" value="1"/>
</dbReference>
<dbReference type="Gene3D" id="3.90.950.10">
    <property type="match status" value="1"/>
</dbReference>
<evidence type="ECO:0000256" key="14">
    <source>
        <dbReference type="ARBA" id="ARBA00078805"/>
    </source>
</evidence>
<evidence type="ECO:0000256" key="1">
    <source>
        <dbReference type="ARBA" id="ARBA00001946"/>
    </source>
</evidence>
<keyword evidence="4" id="KW-0479">Metal-binding</keyword>